<dbReference type="EMBL" id="OV725077">
    <property type="protein sequence ID" value="CAH1389471.1"/>
    <property type="molecule type" value="Genomic_DNA"/>
</dbReference>
<organism evidence="1 2">
    <name type="scientific">Nezara viridula</name>
    <name type="common">Southern green stink bug</name>
    <name type="synonym">Cimex viridulus</name>
    <dbReference type="NCBI Taxonomy" id="85310"/>
    <lineage>
        <taxon>Eukaryota</taxon>
        <taxon>Metazoa</taxon>
        <taxon>Ecdysozoa</taxon>
        <taxon>Arthropoda</taxon>
        <taxon>Hexapoda</taxon>
        <taxon>Insecta</taxon>
        <taxon>Pterygota</taxon>
        <taxon>Neoptera</taxon>
        <taxon>Paraneoptera</taxon>
        <taxon>Hemiptera</taxon>
        <taxon>Heteroptera</taxon>
        <taxon>Panheteroptera</taxon>
        <taxon>Pentatomomorpha</taxon>
        <taxon>Pentatomoidea</taxon>
        <taxon>Pentatomidae</taxon>
        <taxon>Pentatominae</taxon>
        <taxon>Nezara</taxon>
    </lineage>
</organism>
<dbReference type="AlphaFoldDB" id="A0A9P0E0G0"/>
<name>A0A9P0E0G0_NEZVI</name>
<proteinExistence type="predicted"/>
<gene>
    <name evidence="1" type="ORF">NEZAVI_LOCUS875</name>
</gene>
<sequence>MPMFGNITIGRIAIVEQRWKGVHIRPKERFSGLESGFHWVQRAACNCLPVTSYRDVRTKLTLTQNKVAADNRCSMGCRVPWPSWRSLDIGCSCKFLHSVTLQEGMRFAAPKCNSVS</sequence>
<keyword evidence="2" id="KW-1185">Reference proteome</keyword>
<protein>
    <submittedName>
        <fullName evidence="1">Uncharacterized protein</fullName>
    </submittedName>
</protein>
<accession>A0A9P0E0G0</accession>
<reference evidence="1" key="1">
    <citation type="submission" date="2022-01" db="EMBL/GenBank/DDBJ databases">
        <authorList>
            <person name="King R."/>
        </authorList>
    </citation>
    <scope>NUCLEOTIDE SEQUENCE</scope>
</reference>
<evidence type="ECO:0000313" key="2">
    <source>
        <dbReference type="Proteomes" id="UP001152798"/>
    </source>
</evidence>
<evidence type="ECO:0000313" key="1">
    <source>
        <dbReference type="EMBL" id="CAH1389471.1"/>
    </source>
</evidence>
<dbReference type="Proteomes" id="UP001152798">
    <property type="component" value="Chromosome 1"/>
</dbReference>